<organism evidence="1 2">
    <name type="scientific">Phytohabitans rumicis</name>
    <dbReference type="NCBI Taxonomy" id="1076125"/>
    <lineage>
        <taxon>Bacteria</taxon>
        <taxon>Bacillati</taxon>
        <taxon>Actinomycetota</taxon>
        <taxon>Actinomycetes</taxon>
        <taxon>Micromonosporales</taxon>
        <taxon>Micromonosporaceae</taxon>
    </lineage>
</organism>
<reference evidence="1 2" key="2">
    <citation type="submission" date="2020-03" db="EMBL/GenBank/DDBJ databases">
        <authorList>
            <person name="Ichikawa N."/>
            <person name="Kimura A."/>
            <person name="Kitahashi Y."/>
            <person name="Uohara A."/>
        </authorList>
    </citation>
    <scope>NUCLEOTIDE SEQUENCE [LARGE SCALE GENOMIC DNA]</scope>
    <source>
        <strain evidence="1 2">NBRC 108638</strain>
    </source>
</reference>
<evidence type="ECO:0000313" key="2">
    <source>
        <dbReference type="Proteomes" id="UP000482960"/>
    </source>
</evidence>
<reference evidence="1 2" key="1">
    <citation type="submission" date="2020-03" db="EMBL/GenBank/DDBJ databases">
        <title>Whole genome shotgun sequence of Phytohabitans rumicis NBRC 108638.</title>
        <authorList>
            <person name="Komaki H."/>
            <person name="Tamura T."/>
        </authorList>
    </citation>
    <scope>NUCLEOTIDE SEQUENCE [LARGE SCALE GENOMIC DNA]</scope>
    <source>
        <strain evidence="1 2">NBRC 108638</strain>
    </source>
</reference>
<gene>
    <name evidence="1" type="ORF">Prum_002310</name>
</gene>
<proteinExistence type="predicted"/>
<keyword evidence="2" id="KW-1185">Reference proteome</keyword>
<protein>
    <submittedName>
        <fullName evidence="1">Uncharacterized protein</fullName>
    </submittedName>
</protein>
<name>A0A6V8KWA4_9ACTN</name>
<accession>A0A6V8KWA4</accession>
<dbReference type="Proteomes" id="UP000482960">
    <property type="component" value="Unassembled WGS sequence"/>
</dbReference>
<dbReference type="EMBL" id="BLPG01000001">
    <property type="protein sequence ID" value="GFJ86589.1"/>
    <property type="molecule type" value="Genomic_DNA"/>
</dbReference>
<evidence type="ECO:0000313" key="1">
    <source>
        <dbReference type="EMBL" id="GFJ86589.1"/>
    </source>
</evidence>
<sequence length="436" mass="46901">MTTTDAAIYLAPLRSSDILAYADLGTPDERGAHRHGFLRETGVHCGRPLVYPIQPAELPPFLRTRAESTGCRYHGAVFAFDLDALPSGIRYSRARFEVAFGDERALAVQVHADGDALGLLYGGGAPTPFSLTASRVVRAVRARPGWLARLAPRGGQARAWVSGVQSNAFRWTYDDPRGDTLVPRHYAMHALVEVPPDLSALDGTLGVQVELSASSPTPPAGMREAVPFVIPLAPGGPRPPAEPALVRLCLSADVEGYSRRPNDIAEATQRRLVDVLARARRHAGLDEDGVHRQPQGDAEFAILPAGLDESVVIPRLVQGLAGALRDVNRDLNSLARIRLRVALHRGLMKPGASGWVGSAPIAVHRILDSPPLRAALRDNPASDFVLGVPDVLFQDVIAHSYAGLPADDFTPMTVDLPDKSFVEHAWLYVPAIAPRA</sequence>
<dbReference type="RefSeq" id="WP_173073158.1">
    <property type="nucleotide sequence ID" value="NZ_BAABJB010000030.1"/>
</dbReference>
<comment type="caution">
    <text evidence="1">The sequence shown here is derived from an EMBL/GenBank/DDBJ whole genome shotgun (WGS) entry which is preliminary data.</text>
</comment>
<dbReference type="AlphaFoldDB" id="A0A6V8KWA4"/>